<name>A0A3D8HG30_9BACT</name>
<sequence>MSFEPGKYVLYNKPPPEHSSTAEIIPSTGKAVSSIMGKGLYYQVYLRRIIIKKYTYAPYNFIHSYHPPIHNNNYRDIFFGEYIAKMGKK</sequence>
<comment type="caution">
    <text evidence="1">The sequence shown here is derived from an EMBL/GenBank/DDBJ whole genome shotgun (WGS) entry which is preliminary data.</text>
</comment>
<dbReference type="EMBL" id="QREV01000015">
    <property type="protein sequence ID" value="RDU49527.1"/>
    <property type="molecule type" value="Genomic_DNA"/>
</dbReference>
<gene>
    <name evidence="1" type="ORF">DWU89_08335</name>
</gene>
<organism evidence="1 2">
    <name type="scientific">Parabacteroides acidifaciens</name>
    <dbReference type="NCBI Taxonomy" id="2290935"/>
    <lineage>
        <taxon>Bacteria</taxon>
        <taxon>Pseudomonadati</taxon>
        <taxon>Bacteroidota</taxon>
        <taxon>Bacteroidia</taxon>
        <taxon>Bacteroidales</taxon>
        <taxon>Tannerellaceae</taxon>
        <taxon>Parabacteroides</taxon>
    </lineage>
</organism>
<dbReference type="Proteomes" id="UP000256321">
    <property type="component" value="Unassembled WGS sequence"/>
</dbReference>
<dbReference type="AlphaFoldDB" id="A0A3D8HG30"/>
<reference evidence="1 2" key="1">
    <citation type="submission" date="2018-07" db="EMBL/GenBank/DDBJ databases">
        <title>Parabacteroides acidifaciens nov. sp., isolated from human feces.</title>
        <authorList>
            <person name="Wang Y.J."/>
        </authorList>
    </citation>
    <scope>NUCLEOTIDE SEQUENCE [LARGE SCALE GENOMIC DNA]</scope>
    <source>
        <strain evidence="1 2">426-9</strain>
    </source>
</reference>
<evidence type="ECO:0000313" key="1">
    <source>
        <dbReference type="EMBL" id="RDU49527.1"/>
    </source>
</evidence>
<proteinExistence type="predicted"/>
<evidence type="ECO:0000313" key="2">
    <source>
        <dbReference type="Proteomes" id="UP000256321"/>
    </source>
</evidence>
<accession>A0A3D8HG30</accession>
<protein>
    <submittedName>
        <fullName evidence="1">Uncharacterized protein</fullName>
    </submittedName>
</protein>